<keyword evidence="3" id="KW-1185">Reference proteome</keyword>
<keyword evidence="1" id="KW-0472">Membrane</keyword>
<keyword evidence="1" id="KW-0812">Transmembrane</keyword>
<dbReference type="InterPro" id="IPR019727">
    <property type="entry name" value="ATP_synth_F0_fsu_mt_fun"/>
</dbReference>
<evidence type="ECO:0000313" key="2">
    <source>
        <dbReference type="EMBL" id="ODV89340.1"/>
    </source>
</evidence>
<dbReference type="Proteomes" id="UP000095023">
    <property type="component" value="Unassembled WGS sequence"/>
</dbReference>
<organism evidence="2 3">
    <name type="scientific">Tortispora caseinolytica NRRL Y-17796</name>
    <dbReference type="NCBI Taxonomy" id="767744"/>
    <lineage>
        <taxon>Eukaryota</taxon>
        <taxon>Fungi</taxon>
        <taxon>Dikarya</taxon>
        <taxon>Ascomycota</taxon>
        <taxon>Saccharomycotina</taxon>
        <taxon>Trigonopsidomycetes</taxon>
        <taxon>Trigonopsidales</taxon>
        <taxon>Trigonopsidaceae</taxon>
        <taxon>Tortispora</taxon>
    </lineage>
</organism>
<dbReference type="GO" id="GO:0005743">
    <property type="term" value="C:mitochondrial inner membrane"/>
    <property type="evidence" value="ECO:0007669"/>
    <property type="project" value="EnsemblFungi"/>
</dbReference>
<dbReference type="EMBL" id="KV453843">
    <property type="protein sequence ID" value="ODV89340.1"/>
    <property type="molecule type" value="Genomic_DNA"/>
</dbReference>
<accession>A0A1E4TC53</accession>
<gene>
    <name evidence="2" type="ORF">CANCADRAFT_32632</name>
</gene>
<protein>
    <submittedName>
        <fullName evidence="2">Uncharacterized protein</fullName>
    </submittedName>
</protein>
<proteinExistence type="predicted"/>
<sequence>MSYIARRGLSSLVPPKVASAQNLGAAPNAKRMTNIVSFYKQLPRGNAPAVTPSKNPFKWYKQKYFDGDNASGMPFVHFLVGLVGFGYIYAYQTHLKHLKDGEHH</sequence>
<reference evidence="3" key="1">
    <citation type="submission" date="2016-02" db="EMBL/GenBank/DDBJ databases">
        <title>Comparative genomics of biotechnologically important yeasts.</title>
        <authorList>
            <consortium name="DOE Joint Genome Institute"/>
            <person name="Riley R."/>
            <person name="Haridas S."/>
            <person name="Wolfe K.H."/>
            <person name="Lopes M.R."/>
            <person name="Hittinger C.T."/>
            <person name="Goker M."/>
            <person name="Salamov A."/>
            <person name="Wisecaver J."/>
            <person name="Long T.M."/>
            <person name="Aerts A.L."/>
            <person name="Barry K."/>
            <person name="Choi C."/>
            <person name="Clum A."/>
            <person name="Coughlan A.Y."/>
            <person name="Deshpande S."/>
            <person name="Douglass A.P."/>
            <person name="Hanson S.J."/>
            <person name="Klenk H.-P."/>
            <person name="Labutti K."/>
            <person name="Lapidus A."/>
            <person name="Lindquist E."/>
            <person name="Lipzen A."/>
            <person name="Meier-Kolthoff J.P."/>
            <person name="Ohm R.A."/>
            <person name="Otillar R.P."/>
            <person name="Pangilinan J."/>
            <person name="Peng Y."/>
            <person name="Rokas A."/>
            <person name="Rosa C.A."/>
            <person name="Scheuner C."/>
            <person name="Sibirny A.A."/>
            <person name="Slot J.C."/>
            <person name="Stielow J.B."/>
            <person name="Sun H."/>
            <person name="Kurtzman C.P."/>
            <person name="Blackwell M."/>
            <person name="Jeffries T.W."/>
            <person name="Grigoriev I.V."/>
        </authorList>
    </citation>
    <scope>NUCLEOTIDE SEQUENCE [LARGE SCALE GENOMIC DNA]</scope>
    <source>
        <strain evidence="3">NRRL Y-17796</strain>
    </source>
</reference>
<dbReference type="OrthoDB" id="5561579at2759"/>
<feature type="transmembrane region" description="Helical" evidence="1">
    <location>
        <begin position="72"/>
        <end position="90"/>
    </location>
</feature>
<dbReference type="Pfam" id="PF10791">
    <property type="entry name" value="F1F0-ATPsyn_F"/>
    <property type="match status" value="1"/>
</dbReference>
<dbReference type="GO" id="GO:0045259">
    <property type="term" value="C:proton-transporting ATP synthase complex"/>
    <property type="evidence" value="ECO:0007669"/>
    <property type="project" value="EnsemblFungi"/>
</dbReference>
<evidence type="ECO:0000256" key="1">
    <source>
        <dbReference type="SAM" id="Phobius"/>
    </source>
</evidence>
<evidence type="ECO:0000313" key="3">
    <source>
        <dbReference type="Proteomes" id="UP000095023"/>
    </source>
</evidence>
<name>A0A1E4TC53_9ASCO</name>
<dbReference type="GO" id="GO:0046933">
    <property type="term" value="F:proton-transporting ATP synthase activity, rotational mechanism"/>
    <property type="evidence" value="ECO:0007669"/>
    <property type="project" value="EnsemblFungi"/>
</dbReference>
<keyword evidence="1" id="KW-1133">Transmembrane helix</keyword>
<dbReference type="PANTHER" id="PTHR28161:SF1">
    <property type="entry name" value="ATP SYNTHASE SUBUNIT F, MITOCHONDRIAL"/>
    <property type="match status" value="1"/>
</dbReference>
<dbReference type="AlphaFoldDB" id="A0A1E4TC53"/>
<dbReference type="GO" id="GO:0016887">
    <property type="term" value="F:ATP hydrolysis activity"/>
    <property type="evidence" value="ECO:0007669"/>
    <property type="project" value="EnsemblFungi"/>
</dbReference>
<dbReference type="PANTHER" id="PTHR28161">
    <property type="entry name" value="ATP SYNTHASE SUBUNIT F, MITOCHONDRIAL"/>
    <property type="match status" value="1"/>
</dbReference>